<dbReference type="Gene3D" id="3.40.50.300">
    <property type="entry name" value="P-loop containing nucleotide triphosphate hydrolases"/>
    <property type="match status" value="1"/>
</dbReference>
<evidence type="ECO:0000256" key="2">
    <source>
        <dbReference type="ARBA" id="ARBA00022840"/>
    </source>
</evidence>
<dbReference type="PROSITE" id="PS00211">
    <property type="entry name" value="ABC_TRANSPORTER_1"/>
    <property type="match status" value="1"/>
</dbReference>
<proteinExistence type="predicted"/>
<dbReference type="Proteomes" id="UP001500843">
    <property type="component" value="Unassembled WGS sequence"/>
</dbReference>
<dbReference type="Pfam" id="PF00005">
    <property type="entry name" value="ABC_tran"/>
    <property type="match status" value="1"/>
</dbReference>
<dbReference type="InterPro" id="IPR003439">
    <property type="entry name" value="ABC_transporter-like_ATP-bd"/>
</dbReference>
<evidence type="ECO:0000313" key="5">
    <source>
        <dbReference type="EMBL" id="GAA4708366.1"/>
    </source>
</evidence>
<keyword evidence="1" id="KW-0547">Nucleotide-binding</keyword>
<feature type="domain" description="ABC transporter" evidence="4">
    <location>
        <begin position="1"/>
        <end position="233"/>
    </location>
</feature>
<dbReference type="PROSITE" id="PS50893">
    <property type="entry name" value="ABC_TRANSPORTER_2"/>
    <property type="match status" value="1"/>
</dbReference>
<reference evidence="6" key="1">
    <citation type="journal article" date="2019" name="Int. J. Syst. Evol. Microbiol.">
        <title>The Global Catalogue of Microorganisms (GCM) 10K type strain sequencing project: providing services to taxonomists for standard genome sequencing and annotation.</title>
        <authorList>
            <consortium name="The Broad Institute Genomics Platform"/>
            <consortium name="The Broad Institute Genome Sequencing Center for Infectious Disease"/>
            <person name="Wu L."/>
            <person name="Ma J."/>
        </authorList>
    </citation>
    <scope>NUCLEOTIDE SEQUENCE [LARGE SCALE GENOMIC DNA]</scope>
    <source>
        <strain evidence="6">JCM 17975</strain>
    </source>
</reference>
<comment type="caution">
    <text evidence="5">The sequence shown here is derived from an EMBL/GenBank/DDBJ whole genome shotgun (WGS) entry which is preliminary data.</text>
</comment>
<dbReference type="InterPro" id="IPR027417">
    <property type="entry name" value="P-loop_NTPase"/>
</dbReference>
<name>A0ABP8XHS2_9MICO</name>
<evidence type="ECO:0000256" key="1">
    <source>
        <dbReference type="ARBA" id="ARBA00022741"/>
    </source>
</evidence>
<dbReference type="PANTHER" id="PTHR42794">
    <property type="entry name" value="HEMIN IMPORT ATP-BINDING PROTEIN HMUV"/>
    <property type="match status" value="1"/>
</dbReference>
<dbReference type="SMART" id="SM00382">
    <property type="entry name" value="AAA"/>
    <property type="match status" value="1"/>
</dbReference>
<dbReference type="GO" id="GO:0005524">
    <property type="term" value="F:ATP binding"/>
    <property type="evidence" value="ECO:0007669"/>
    <property type="project" value="UniProtKB-KW"/>
</dbReference>
<accession>A0ABP8XHS2</accession>
<dbReference type="CDD" id="cd03214">
    <property type="entry name" value="ABC_Iron-Siderophores_B12_Hemin"/>
    <property type="match status" value="1"/>
</dbReference>
<organism evidence="5 6">
    <name type="scientific">Promicromonospora umidemergens</name>
    <dbReference type="NCBI Taxonomy" id="629679"/>
    <lineage>
        <taxon>Bacteria</taxon>
        <taxon>Bacillati</taxon>
        <taxon>Actinomycetota</taxon>
        <taxon>Actinomycetes</taxon>
        <taxon>Micrococcales</taxon>
        <taxon>Promicromonosporaceae</taxon>
        <taxon>Promicromonospora</taxon>
    </lineage>
</organism>
<keyword evidence="6" id="KW-1185">Reference proteome</keyword>
<dbReference type="InterPro" id="IPR003593">
    <property type="entry name" value="AAA+_ATPase"/>
</dbReference>
<sequence length="275" mass="29597">MQFDDVTVSLGGRDVVQQASLTVEPGSVVGLVGPNGSGKSSLLRTLYRAVRPRQGTVRIDGQDVQHLTGRRAARAVAVMLQDPPTDFDLSVEETVLLGRVPHHAAFGRDTPEDLDVVADAMRRTGITDLADRMVATLSGGQRQRVMLARALAQQSPVLVLDEPSNHLDISHQHELMTTVRSLGRTVLAALHDLNLAAQYCDRVVVLDGGRIVAAGPPALVLTPDLIRTTFDVDVRVHGDADEPVFAFRRLVTGDDDGGDAVLPHDEPLPESSLPR</sequence>
<dbReference type="InterPro" id="IPR017871">
    <property type="entry name" value="ABC_transporter-like_CS"/>
</dbReference>
<dbReference type="SUPFAM" id="SSF52540">
    <property type="entry name" value="P-loop containing nucleoside triphosphate hydrolases"/>
    <property type="match status" value="1"/>
</dbReference>
<evidence type="ECO:0000256" key="3">
    <source>
        <dbReference type="SAM" id="MobiDB-lite"/>
    </source>
</evidence>
<dbReference type="EMBL" id="BAABHM010000015">
    <property type="protein sequence ID" value="GAA4708366.1"/>
    <property type="molecule type" value="Genomic_DNA"/>
</dbReference>
<feature type="region of interest" description="Disordered" evidence="3">
    <location>
        <begin position="256"/>
        <end position="275"/>
    </location>
</feature>
<keyword evidence="2 5" id="KW-0067">ATP-binding</keyword>
<evidence type="ECO:0000259" key="4">
    <source>
        <dbReference type="PROSITE" id="PS50893"/>
    </source>
</evidence>
<evidence type="ECO:0000313" key="6">
    <source>
        <dbReference type="Proteomes" id="UP001500843"/>
    </source>
</evidence>
<gene>
    <name evidence="5" type="ORF">GCM10023198_33740</name>
</gene>
<protein>
    <submittedName>
        <fullName evidence="5">ABC transporter ATP-binding protein</fullName>
    </submittedName>
</protein>
<dbReference type="PANTHER" id="PTHR42794:SF2">
    <property type="entry name" value="ABC TRANSPORTER ATP-BINDING PROTEIN"/>
    <property type="match status" value="1"/>
</dbReference>